<protein>
    <recommendedName>
        <fullName evidence="5">Carboxyltransferase domain-containing protein</fullName>
    </recommendedName>
</protein>
<dbReference type="Proteomes" id="UP000239089">
    <property type="component" value="Unassembled WGS sequence"/>
</dbReference>
<keyword evidence="3" id="KW-0067">ATP-binding</keyword>
<proteinExistence type="predicted"/>
<dbReference type="SMART" id="SM00796">
    <property type="entry name" value="AHS1"/>
    <property type="match status" value="1"/>
</dbReference>
<dbReference type="InterPro" id="IPR010016">
    <property type="entry name" value="PxpB"/>
</dbReference>
<dbReference type="EMBL" id="NHSJ01000038">
    <property type="protein sequence ID" value="PPQ32625.1"/>
    <property type="molecule type" value="Genomic_DNA"/>
</dbReference>
<feature type="compositionally biased region" description="Basic and acidic residues" evidence="4">
    <location>
        <begin position="22"/>
        <end position="49"/>
    </location>
</feature>
<evidence type="ECO:0000256" key="4">
    <source>
        <dbReference type="SAM" id="MobiDB-lite"/>
    </source>
</evidence>
<reference evidence="6 7" key="1">
    <citation type="journal article" date="2018" name="Arch. Microbiol.">
        <title>New insights into the metabolic potential of the phototrophic purple bacterium Rhodopila globiformis DSM 161(T) from its draft genome sequence and evidence for a vanadium-dependent nitrogenase.</title>
        <authorList>
            <person name="Imhoff J.F."/>
            <person name="Rahn T."/>
            <person name="Kunzel S."/>
            <person name="Neulinger S.C."/>
        </authorList>
    </citation>
    <scope>NUCLEOTIDE SEQUENCE [LARGE SCALE GENOMIC DNA]</scope>
    <source>
        <strain evidence="6 7">DSM 16996</strain>
    </source>
</reference>
<dbReference type="SUPFAM" id="SSF50891">
    <property type="entry name" value="Cyclophilin-like"/>
    <property type="match status" value="1"/>
</dbReference>
<dbReference type="InterPro" id="IPR003833">
    <property type="entry name" value="CT_C_D"/>
</dbReference>
<dbReference type="Gene3D" id="3.30.1360.40">
    <property type="match status" value="1"/>
</dbReference>
<keyword evidence="7" id="KW-1185">Reference proteome</keyword>
<keyword evidence="1" id="KW-0547">Nucleotide-binding</keyword>
<name>A0A2S6NDA8_9HYPH</name>
<dbReference type="GO" id="GO:0016787">
    <property type="term" value="F:hydrolase activity"/>
    <property type="evidence" value="ECO:0007669"/>
    <property type="project" value="UniProtKB-KW"/>
</dbReference>
<dbReference type="Gene3D" id="2.40.100.10">
    <property type="entry name" value="Cyclophilin-like"/>
    <property type="match status" value="1"/>
</dbReference>
<feature type="region of interest" description="Disordered" evidence="4">
    <location>
        <begin position="1"/>
        <end position="49"/>
    </location>
</feature>
<feature type="region of interest" description="Disordered" evidence="4">
    <location>
        <begin position="199"/>
        <end position="225"/>
    </location>
</feature>
<organism evidence="6 7">
    <name type="scientific">Rhodoblastus sphagnicola</name>
    <dbReference type="NCBI Taxonomy" id="333368"/>
    <lineage>
        <taxon>Bacteria</taxon>
        <taxon>Pseudomonadati</taxon>
        <taxon>Pseudomonadota</taxon>
        <taxon>Alphaproteobacteria</taxon>
        <taxon>Hyphomicrobiales</taxon>
        <taxon>Rhodoblastaceae</taxon>
        <taxon>Rhodoblastus</taxon>
    </lineage>
</organism>
<dbReference type="InterPro" id="IPR029000">
    <property type="entry name" value="Cyclophilin-like_dom_sf"/>
</dbReference>
<feature type="domain" description="Carboxyltransferase" evidence="5">
    <location>
        <begin position="257"/>
        <end position="456"/>
    </location>
</feature>
<dbReference type="AlphaFoldDB" id="A0A2S6NDA8"/>
<feature type="compositionally biased region" description="Basic and acidic residues" evidence="4">
    <location>
        <begin position="199"/>
        <end position="213"/>
    </location>
</feature>
<evidence type="ECO:0000259" key="5">
    <source>
        <dbReference type="SMART" id="SM00796"/>
    </source>
</evidence>
<comment type="caution">
    <text evidence="6">The sequence shown here is derived from an EMBL/GenBank/DDBJ whole genome shotgun (WGS) entry which is preliminary data.</text>
</comment>
<dbReference type="Pfam" id="PF02682">
    <property type="entry name" value="CT_C_D"/>
    <property type="match status" value="1"/>
</dbReference>
<accession>A0A2S6NDA8</accession>
<keyword evidence="2" id="KW-0378">Hydrolase</keyword>
<evidence type="ECO:0000256" key="1">
    <source>
        <dbReference type="ARBA" id="ARBA00022741"/>
    </source>
</evidence>
<evidence type="ECO:0000313" key="6">
    <source>
        <dbReference type="EMBL" id="PPQ32625.1"/>
    </source>
</evidence>
<dbReference type="GO" id="GO:0005524">
    <property type="term" value="F:ATP binding"/>
    <property type="evidence" value="ECO:0007669"/>
    <property type="project" value="UniProtKB-KW"/>
</dbReference>
<evidence type="ECO:0000313" key="7">
    <source>
        <dbReference type="Proteomes" id="UP000239089"/>
    </source>
</evidence>
<sequence length="481" mass="52677">MQRAALGEGLESFSRPLAPDDAVERIAQPERPARRHGGEFVEHAEQGGKDLRARQRDAVFRAFRRSARAAAFEIIFPGDVGKPAIDEIALAQQVGDRGQRPQLVLPHFRHGERVFRREHDPVALPLQHQQAEVVTINHAPERRVRIGVAPGLLHLEIGEGGEFGHFVDGGAGKGVGDARGVAPRFFAQHHIVGVERLRAKQRGESKRQREQKGCARRLHPTAPPNHVYPAAFPSQPDHNTPLEKTRTLEDVLRVMEPRLLPLGDAAAIVRFGAAIDPALNARAQAFCAALAAAPPRGLHEWAPAFASVTLWYDPDALPFAELESLCRRLALAPPAPCSGEIHDLPFCAEADFAPDLADVAQANGLSPADWLQAFAKITFDVAMLGFLPGFAYLGGLPKFLDAPRLATPRKNVPERSVAIADGMCAAYPQSSPGGWRLIGRTPTKLFDAQAEKPTLFAPGDRVRWRLIGRDEFFAQERTWRG</sequence>
<evidence type="ECO:0000256" key="2">
    <source>
        <dbReference type="ARBA" id="ARBA00022801"/>
    </source>
</evidence>
<evidence type="ECO:0000256" key="3">
    <source>
        <dbReference type="ARBA" id="ARBA00022840"/>
    </source>
</evidence>
<dbReference type="PANTHER" id="PTHR34698">
    <property type="entry name" value="5-OXOPROLINASE SUBUNIT B"/>
    <property type="match status" value="1"/>
</dbReference>
<dbReference type="PANTHER" id="PTHR34698:SF2">
    <property type="entry name" value="5-OXOPROLINASE SUBUNIT B"/>
    <property type="match status" value="1"/>
</dbReference>
<dbReference type="SUPFAM" id="SSF160467">
    <property type="entry name" value="PH0987 N-terminal domain-like"/>
    <property type="match status" value="1"/>
</dbReference>
<gene>
    <name evidence="6" type="ORF">CCR94_05335</name>
</gene>